<organism evidence="7 8">
    <name type="scientific">Methyloradius palustris</name>
    <dbReference type="NCBI Taxonomy" id="2778876"/>
    <lineage>
        <taxon>Bacteria</taxon>
        <taxon>Pseudomonadati</taxon>
        <taxon>Pseudomonadota</taxon>
        <taxon>Betaproteobacteria</taxon>
        <taxon>Nitrosomonadales</taxon>
        <taxon>Methylophilaceae</taxon>
        <taxon>Methyloradius</taxon>
    </lineage>
</organism>
<dbReference type="SUPFAM" id="SSF52540">
    <property type="entry name" value="P-loop containing nucleoside triphosphate hydrolases"/>
    <property type="match status" value="1"/>
</dbReference>
<dbReference type="InterPro" id="IPR025943">
    <property type="entry name" value="Sigma_54_int_dom_ATP-bd_2"/>
</dbReference>
<dbReference type="EMBL" id="AP024110">
    <property type="protein sequence ID" value="BCM25335.1"/>
    <property type="molecule type" value="Genomic_DNA"/>
</dbReference>
<dbReference type="PROSITE" id="PS50045">
    <property type="entry name" value="SIGMA54_INTERACT_4"/>
    <property type="match status" value="1"/>
</dbReference>
<evidence type="ECO:0000313" key="7">
    <source>
        <dbReference type="EMBL" id="BCM25335.1"/>
    </source>
</evidence>
<feature type="domain" description="Sigma-54 factor interaction" evidence="6">
    <location>
        <begin position="332"/>
        <end position="557"/>
    </location>
</feature>
<dbReference type="GO" id="GO:0043565">
    <property type="term" value="F:sequence-specific DNA binding"/>
    <property type="evidence" value="ECO:0007669"/>
    <property type="project" value="InterPro"/>
</dbReference>
<dbReference type="InterPro" id="IPR058031">
    <property type="entry name" value="AAA_lid_NorR"/>
</dbReference>
<dbReference type="PROSITE" id="PS00688">
    <property type="entry name" value="SIGMA54_INTERACT_3"/>
    <property type="match status" value="1"/>
</dbReference>
<dbReference type="InterPro" id="IPR025944">
    <property type="entry name" value="Sigma_54_int_dom_CS"/>
</dbReference>
<dbReference type="Gene3D" id="1.10.10.60">
    <property type="entry name" value="Homeodomain-like"/>
    <property type="match status" value="1"/>
</dbReference>
<dbReference type="InterPro" id="IPR002078">
    <property type="entry name" value="Sigma_54_int"/>
</dbReference>
<keyword evidence="4" id="KW-0238">DNA-binding</keyword>
<dbReference type="PROSITE" id="PS00676">
    <property type="entry name" value="SIGMA54_INTERACT_2"/>
    <property type="match status" value="1"/>
</dbReference>
<evidence type="ECO:0000256" key="1">
    <source>
        <dbReference type="ARBA" id="ARBA00022741"/>
    </source>
</evidence>
<dbReference type="SUPFAM" id="SSF46689">
    <property type="entry name" value="Homeodomain-like"/>
    <property type="match status" value="1"/>
</dbReference>
<dbReference type="Pfam" id="PF00158">
    <property type="entry name" value="Sigma54_activat"/>
    <property type="match status" value="1"/>
</dbReference>
<dbReference type="Gene3D" id="1.10.8.60">
    <property type="match status" value="1"/>
</dbReference>
<gene>
    <name evidence="7" type="ORF">ZMTM_15940</name>
</gene>
<dbReference type="InterPro" id="IPR009057">
    <property type="entry name" value="Homeodomain-like_sf"/>
</dbReference>
<dbReference type="PANTHER" id="PTHR32071:SF77">
    <property type="entry name" value="TRANSCRIPTIONAL REGULATORY PROTEIN"/>
    <property type="match status" value="1"/>
</dbReference>
<keyword evidence="8" id="KW-1185">Reference proteome</keyword>
<dbReference type="RefSeq" id="WP_221763437.1">
    <property type="nucleotide sequence ID" value="NZ_AP024110.1"/>
</dbReference>
<dbReference type="KEGG" id="mpau:ZMTM_15940"/>
<evidence type="ECO:0000256" key="4">
    <source>
        <dbReference type="ARBA" id="ARBA00023125"/>
    </source>
</evidence>
<dbReference type="Pfam" id="PF01590">
    <property type="entry name" value="GAF"/>
    <property type="match status" value="1"/>
</dbReference>
<dbReference type="FunFam" id="3.40.50.300:FF:000006">
    <property type="entry name" value="DNA-binding transcriptional regulator NtrC"/>
    <property type="match status" value="1"/>
</dbReference>
<reference evidence="7" key="1">
    <citation type="journal article" date="2021" name="Arch. Microbiol.">
        <title>Methyloradius palustris gen. nov., sp. nov., a methanol-oxidizing bacterium isolated from snow.</title>
        <authorList>
            <person name="Miyadera T."/>
            <person name="Kojima H."/>
            <person name="Fukui M."/>
        </authorList>
    </citation>
    <scope>NUCLEOTIDE SEQUENCE</scope>
    <source>
        <strain evidence="7">Zm11</strain>
    </source>
</reference>
<accession>A0A8D5G3Z6</accession>
<dbReference type="SMART" id="SM00382">
    <property type="entry name" value="AAA"/>
    <property type="match status" value="1"/>
</dbReference>
<dbReference type="Gene3D" id="3.40.50.300">
    <property type="entry name" value="P-loop containing nucleotide triphosphate hydrolases"/>
    <property type="match status" value="1"/>
</dbReference>
<dbReference type="InterPro" id="IPR003593">
    <property type="entry name" value="AAA+_ATPase"/>
</dbReference>
<dbReference type="Proteomes" id="UP000826722">
    <property type="component" value="Chromosome"/>
</dbReference>
<dbReference type="PRINTS" id="PR01590">
    <property type="entry name" value="HTHFIS"/>
</dbReference>
<dbReference type="InterPro" id="IPR003018">
    <property type="entry name" value="GAF"/>
</dbReference>
<dbReference type="InterPro" id="IPR002197">
    <property type="entry name" value="HTH_Fis"/>
</dbReference>
<dbReference type="GO" id="GO:0006355">
    <property type="term" value="P:regulation of DNA-templated transcription"/>
    <property type="evidence" value="ECO:0007669"/>
    <property type="project" value="InterPro"/>
</dbReference>
<dbReference type="InterPro" id="IPR029016">
    <property type="entry name" value="GAF-like_dom_sf"/>
</dbReference>
<dbReference type="Pfam" id="PF02954">
    <property type="entry name" value="HTH_8"/>
    <property type="match status" value="1"/>
</dbReference>
<dbReference type="Pfam" id="PF25601">
    <property type="entry name" value="AAA_lid_14"/>
    <property type="match status" value="1"/>
</dbReference>
<keyword evidence="1" id="KW-0547">Nucleotide-binding</keyword>
<sequence>MPNSVIDKSQIIRDARETFLSGGKLQKGIVAEEIIRSWERSLANGIDATANSRSQVLTVAELKQRREQHHQLLAYAQPEMATLNEQIAHTRSMVILTDDEGVILHSLGDNHFLTDPQKIALSAGASWHENERGTNAIGTALMEAAPMTVQGAEHFIERNHILSCSAVPIFGIRNELLGTLDVSNDFLIPQQHTLALVKMAAQMIENRLFSASCQGDIALHFHARPEFIGTLWEGIAVFNGDGRLLAINRSGQFQLGFDSELMKNRAVYFQDIFEPTLNSLSSGHLVFPIKLSNGARLYARADSSQSKVSAQPLPVTNNKPAKRDCAANLEMLNTGDSRLAKAISQVQRVLDQDIAILIEGETGVGKELFARAIHEASSRQDGPWVAVNCAALPEGLIESELFGYEEGAFTGARRKGSAGKLEQANGGTLFLDEIGDMPLALQSRLLRVLQERSVTPLGSSKSKPLDFMLISATNQKLRENVEKGVFRRDLYYRLNGLNVSLPALRERSDLGALISLIMEIEQASKANISPSIMSLFRQHPWPGNIRQLHNVLKTALALSGGETINESHLSDDFLEEMSQINTSEPQASMSALNSELVRTTLHKHAGNVSAAARELGISRNTFYRKMNDQ</sequence>
<keyword evidence="5" id="KW-0804">Transcription</keyword>
<dbReference type="Gene3D" id="3.30.450.40">
    <property type="match status" value="1"/>
</dbReference>
<evidence type="ECO:0000259" key="6">
    <source>
        <dbReference type="PROSITE" id="PS50045"/>
    </source>
</evidence>
<evidence type="ECO:0000256" key="3">
    <source>
        <dbReference type="ARBA" id="ARBA00023015"/>
    </source>
</evidence>
<evidence type="ECO:0000256" key="5">
    <source>
        <dbReference type="ARBA" id="ARBA00023163"/>
    </source>
</evidence>
<dbReference type="CDD" id="cd00009">
    <property type="entry name" value="AAA"/>
    <property type="match status" value="1"/>
</dbReference>
<dbReference type="AlphaFoldDB" id="A0A8D5G3Z6"/>
<proteinExistence type="predicted"/>
<dbReference type="InterPro" id="IPR025662">
    <property type="entry name" value="Sigma_54_int_dom_ATP-bd_1"/>
</dbReference>
<name>A0A8D5G3Z6_9PROT</name>
<dbReference type="InterPro" id="IPR027417">
    <property type="entry name" value="P-loop_NTPase"/>
</dbReference>
<evidence type="ECO:0000256" key="2">
    <source>
        <dbReference type="ARBA" id="ARBA00022840"/>
    </source>
</evidence>
<evidence type="ECO:0000313" key="8">
    <source>
        <dbReference type="Proteomes" id="UP000826722"/>
    </source>
</evidence>
<protein>
    <submittedName>
        <fullName evidence="7">Sigma-54-dependent Fis family transcriptional regulator</fullName>
    </submittedName>
</protein>
<dbReference type="PANTHER" id="PTHR32071">
    <property type="entry name" value="TRANSCRIPTIONAL REGULATORY PROTEIN"/>
    <property type="match status" value="1"/>
</dbReference>
<keyword evidence="3" id="KW-0805">Transcription regulation</keyword>
<keyword evidence="2" id="KW-0067">ATP-binding</keyword>
<dbReference type="SUPFAM" id="SSF55781">
    <property type="entry name" value="GAF domain-like"/>
    <property type="match status" value="1"/>
</dbReference>
<dbReference type="PROSITE" id="PS00675">
    <property type="entry name" value="SIGMA54_INTERACT_1"/>
    <property type="match status" value="1"/>
</dbReference>
<dbReference type="GO" id="GO:0005524">
    <property type="term" value="F:ATP binding"/>
    <property type="evidence" value="ECO:0007669"/>
    <property type="project" value="UniProtKB-KW"/>
</dbReference>